<dbReference type="Proteomes" id="UP000237350">
    <property type="component" value="Unassembled WGS sequence"/>
</dbReference>
<keyword evidence="10" id="KW-1015">Disulfide bond</keyword>
<dbReference type="InterPro" id="IPR006258">
    <property type="entry name" value="Lipoamide_DH"/>
</dbReference>
<feature type="region of interest" description="Disordered" evidence="17">
    <location>
        <begin position="479"/>
        <end position="521"/>
    </location>
</feature>
<feature type="binding site" evidence="14">
    <location>
        <position position="275"/>
    </location>
    <ligand>
        <name>NAD(+)</name>
        <dbReference type="ChEBI" id="CHEBI:57540"/>
    </ligand>
</feature>
<dbReference type="InterPro" id="IPR050151">
    <property type="entry name" value="Class-I_Pyr_Nuc-Dis_Oxidored"/>
</dbReference>
<evidence type="ECO:0000256" key="12">
    <source>
        <dbReference type="ARBA" id="ARBA00049187"/>
    </source>
</evidence>
<comment type="similarity">
    <text evidence="2 16">Belongs to the class-I pyridine nucleotide-disulfide oxidoreductase family.</text>
</comment>
<evidence type="ECO:0000313" key="20">
    <source>
        <dbReference type="EMBL" id="POR05699.1"/>
    </source>
</evidence>
<evidence type="ECO:0000256" key="13">
    <source>
        <dbReference type="PIRSR" id="PIRSR000350-2"/>
    </source>
</evidence>
<dbReference type="Gene3D" id="3.50.50.60">
    <property type="entry name" value="FAD/NAD(P)-binding domain"/>
    <property type="match status" value="2"/>
</dbReference>
<dbReference type="PANTHER" id="PTHR22912:SF217">
    <property type="entry name" value="DIHYDROLIPOYL DEHYDROGENASE"/>
    <property type="match status" value="1"/>
</dbReference>
<keyword evidence="21" id="KW-1185">Reference proteome</keyword>
<evidence type="ECO:0000256" key="8">
    <source>
        <dbReference type="ARBA" id="ARBA00023002"/>
    </source>
</evidence>
<dbReference type="SUPFAM" id="SSF55424">
    <property type="entry name" value="FAD/NAD-linked reductases, dimerisation (C-terminal) domain"/>
    <property type="match status" value="1"/>
</dbReference>
<gene>
    <name evidence="20" type="ORF">AU468_00560</name>
</gene>
<keyword evidence="6 16" id="KW-0285">Flavoprotein</keyword>
<dbReference type="Pfam" id="PF07992">
    <property type="entry name" value="Pyr_redox_2"/>
    <property type="match status" value="1"/>
</dbReference>
<dbReference type="NCBIfam" id="TIGR01350">
    <property type="entry name" value="lipoamide_DH"/>
    <property type="match status" value="1"/>
</dbReference>
<accession>A0A2S4K1R0</accession>
<feature type="binding site" evidence="14">
    <location>
        <begin position="175"/>
        <end position="182"/>
    </location>
    <ligand>
        <name>NAD(+)</name>
        <dbReference type="ChEBI" id="CHEBI:57540"/>
    </ligand>
</feature>
<dbReference type="Pfam" id="PF02852">
    <property type="entry name" value="Pyr_redox_dim"/>
    <property type="match status" value="1"/>
</dbReference>
<dbReference type="PRINTS" id="PR00368">
    <property type="entry name" value="FADPNR"/>
</dbReference>
<keyword evidence="5" id="KW-0963">Cytoplasm</keyword>
<keyword evidence="11 16" id="KW-0676">Redox-active center</keyword>
<feature type="binding site" evidence="14">
    <location>
        <position position="198"/>
    </location>
    <ligand>
        <name>NAD(+)</name>
        <dbReference type="ChEBI" id="CHEBI:57540"/>
    </ligand>
</feature>
<reference evidence="21" key="1">
    <citation type="submission" date="2015-12" db="EMBL/GenBank/DDBJ databases">
        <authorList>
            <person name="Lodha T.D."/>
            <person name="Chintalapati S."/>
            <person name="Chintalapati V.R."/>
            <person name="Sravanthi T."/>
        </authorList>
    </citation>
    <scope>NUCLEOTIDE SEQUENCE [LARGE SCALE GENOMIC DNA]</scope>
    <source>
        <strain evidence="21">JC133</strain>
    </source>
</reference>
<comment type="subcellular location">
    <subcellularLocation>
        <location evidence="1">Cytoplasm</location>
    </subcellularLocation>
</comment>
<evidence type="ECO:0000256" key="16">
    <source>
        <dbReference type="RuleBase" id="RU003692"/>
    </source>
</evidence>
<dbReference type="GO" id="GO:0050660">
    <property type="term" value="F:flavin adenine dinucleotide binding"/>
    <property type="evidence" value="ECO:0007669"/>
    <property type="project" value="InterPro"/>
</dbReference>
<evidence type="ECO:0000256" key="14">
    <source>
        <dbReference type="PIRSR" id="PIRSR000350-3"/>
    </source>
</evidence>
<evidence type="ECO:0000259" key="18">
    <source>
        <dbReference type="Pfam" id="PF02852"/>
    </source>
</evidence>
<dbReference type="Gene3D" id="3.30.390.30">
    <property type="match status" value="1"/>
</dbReference>
<evidence type="ECO:0000256" key="3">
    <source>
        <dbReference type="ARBA" id="ARBA00012608"/>
    </source>
</evidence>
<evidence type="ECO:0000256" key="5">
    <source>
        <dbReference type="ARBA" id="ARBA00022490"/>
    </source>
</evidence>
<dbReference type="GO" id="GO:0005737">
    <property type="term" value="C:cytoplasm"/>
    <property type="evidence" value="ECO:0007669"/>
    <property type="project" value="UniProtKB-SubCell"/>
</dbReference>
<dbReference type="FunFam" id="3.30.390.30:FF:000001">
    <property type="entry name" value="Dihydrolipoyl dehydrogenase"/>
    <property type="match status" value="1"/>
</dbReference>
<feature type="binding site" evidence="14">
    <location>
        <position position="50"/>
    </location>
    <ligand>
        <name>FAD</name>
        <dbReference type="ChEBI" id="CHEBI:57692"/>
    </ligand>
</feature>
<dbReference type="PANTHER" id="PTHR22912">
    <property type="entry name" value="DISULFIDE OXIDOREDUCTASE"/>
    <property type="match status" value="1"/>
</dbReference>
<dbReference type="InterPro" id="IPR036188">
    <property type="entry name" value="FAD/NAD-bd_sf"/>
</dbReference>
<dbReference type="RefSeq" id="WP_103679042.1">
    <property type="nucleotide sequence ID" value="NZ_LPWH01000001.1"/>
</dbReference>
<dbReference type="PRINTS" id="PR00411">
    <property type="entry name" value="PNDRDTASEI"/>
</dbReference>
<evidence type="ECO:0000256" key="9">
    <source>
        <dbReference type="ARBA" id="ARBA00023027"/>
    </source>
</evidence>
<keyword evidence="7 14" id="KW-0274">FAD</keyword>
<evidence type="ECO:0000256" key="1">
    <source>
        <dbReference type="ARBA" id="ARBA00004496"/>
    </source>
</evidence>
<organism evidence="20 21">
    <name type="scientific">Alkalispirochaeta sphaeroplastigenens</name>
    <dbReference type="NCBI Taxonomy" id="1187066"/>
    <lineage>
        <taxon>Bacteria</taxon>
        <taxon>Pseudomonadati</taxon>
        <taxon>Spirochaetota</taxon>
        <taxon>Spirochaetia</taxon>
        <taxon>Spirochaetales</taxon>
        <taxon>Spirochaetaceae</taxon>
        <taxon>Alkalispirochaeta</taxon>
    </lineage>
</organism>
<dbReference type="InterPro" id="IPR004099">
    <property type="entry name" value="Pyr_nucl-diS_OxRdtase_dimer"/>
</dbReference>
<feature type="domain" description="FAD/NAD(P)-binding" evidence="19">
    <location>
        <begin position="4"/>
        <end position="330"/>
    </location>
</feature>
<evidence type="ECO:0000256" key="4">
    <source>
        <dbReference type="ARBA" id="ARBA00016961"/>
    </source>
</evidence>
<dbReference type="InterPro" id="IPR016156">
    <property type="entry name" value="FAD/NAD-linked_Rdtase_dimer_sf"/>
</dbReference>
<evidence type="ECO:0000256" key="17">
    <source>
        <dbReference type="SAM" id="MobiDB-lite"/>
    </source>
</evidence>
<dbReference type="InterPro" id="IPR023753">
    <property type="entry name" value="FAD/NAD-binding_dom"/>
</dbReference>
<dbReference type="AlphaFoldDB" id="A0A2S4K1R0"/>
<feature type="active site" description="Proton acceptor" evidence="13">
    <location>
        <position position="464"/>
    </location>
</feature>
<evidence type="ECO:0000259" key="19">
    <source>
        <dbReference type="Pfam" id="PF07992"/>
    </source>
</evidence>
<comment type="catalytic activity">
    <reaction evidence="12 16">
        <text>N(6)-[(R)-dihydrolipoyl]-L-lysyl-[protein] + NAD(+) = N(6)-[(R)-lipoyl]-L-lysyl-[protein] + NADH + H(+)</text>
        <dbReference type="Rhea" id="RHEA:15045"/>
        <dbReference type="Rhea" id="RHEA-COMP:10474"/>
        <dbReference type="Rhea" id="RHEA-COMP:10475"/>
        <dbReference type="ChEBI" id="CHEBI:15378"/>
        <dbReference type="ChEBI" id="CHEBI:57540"/>
        <dbReference type="ChEBI" id="CHEBI:57945"/>
        <dbReference type="ChEBI" id="CHEBI:83099"/>
        <dbReference type="ChEBI" id="CHEBI:83100"/>
        <dbReference type="EC" id="1.8.1.4"/>
    </reaction>
</comment>
<evidence type="ECO:0000313" key="21">
    <source>
        <dbReference type="Proteomes" id="UP000237350"/>
    </source>
</evidence>
<dbReference type="SUPFAM" id="SSF51905">
    <property type="entry name" value="FAD/NAD(P)-binding domain"/>
    <property type="match status" value="1"/>
</dbReference>
<comment type="cofactor">
    <cofactor evidence="14 16">
        <name>FAD</name>
        <dbReference type="ChEBI" id="CHEBI:57692"/>
    </cofactor>
    <text evidence="14 16">Binds 1 FAD per subunit.</text>
</comment>
<feature type="disulfide bond" description="Redox-active" evidence="15">
    <location>
        <begin position="41"/>
        <end position="46"/>
    </location>
</feature>
<sequence length="521" mass="55843">MKHYDLIVLGGGPAGYIAAERAAALGKKVLLAEKKAIGGTCLNEGCIPTKSLLYGAKIYHQSRNSASLGVMAREVTFDLEAAMKHKASVISTLQKGILGQLKRLGVELRTGEGRFLRPGLVSIDGEEIQGRFILLAQGSSSARPPIPGSRENPRVVTSTEILEIRERPKRLAVIGGGYIGMEFAAFFASIGTDVTVIEMMPEIIPTLDPEMARNLRSHLPGITFRRGYRVDRIQEGTLHISPVQSNSSATGAATGAATATGAETIQTDLILLATGRVSRAVEEGLGEAGVALHEGCVVVDEYLQTNLPGVYAAGDITGRMLLAHAAYRMGEVAVSHMFRGDSLPDGSKTAAGRQNWPNKMRFDTIPWVVFTSPEVAGCGLTAREANSRGYQTETVTLPLMVSGRYVAEHPRERGTVTVVVNARDRRLLGVQMLGSGTSEIIHSAAAMIETGWTVENLRKIVFPHPTVSEALRDALWAVPSGSPRDMTPHATGSERAVEAQNTDEPSKTPGTKTHRKDTNHA</sequence>
<comment type="miscellaneous">
    <text evidence="16">The active site is a redox-active disulfide bond.</text>
</comment>
<evidence type="ECO:0000256" key="6">
    <source>
        <dbReference type="ARBA" id="ARBA00022630"/>
    </source>
</evidence>
<comment type="caution">
    <text evidence="20">The sequence shown here is derived from an EMBL/GenBank/DDBJ whole genome shotgun (WGS) entry which is preliminary data.</text>
</comment>
<evidence type="ECO:0000256" key="2">
    <source>
        <dbReference type="ARBA" id="ARBA00007532"/>
    </source>
</evidence>
<keyword evidence="9 14" id="KW-0520">NAD</keyword>
<evidence type="ECO:0000256" key="10">
    <source>
        <dbReference type="ARBA" id="ARBA00023157"/>
    </source>
</evidence>
<evidence type="ECO:0000256" key="11">
    <source>
        <dbReference type="ARBA" id="ARBA00023284"/>
    </source>
</evidence>
<evidence type="ECO:0000256" key="7">
    <source>
        <dbReference type="ARBA" id="ARBA00022827"/>
    </source>
</evidence>
<dbReference type="OrthoDB" id="9807946at2"/>
<dbReference type="GO" id="GO:0006103">
    <property type="term" value="P:2-oxoglutarate metabolic process"/>
    <property type="evidence" value="ECO:0007669"/>
    <property type="project" value="TreeGrafter"/>
</dbReference>
<feature type="compositionally biased region" description="Polar residues" evidence="17">
    <location>
        <begin position="499"/>
        <end position="511"/>
    </location>
</feature>
<evidence type="ECO:0000256" key="15">
    <source>
        <dbReference type="PIRSR" id="PIRSR000350-4"/>
    </source>
</evidence>
<dbReference type="GO" id="GO:0004148">
    <property type="term" value="F:dihydrolipoyl dehydrogenase (NADH) activity"/>
    <property type="evidence" value="ECO:0007669"/>
    <property type="project" value="UniProtKB-EC"/>
</dbReference>
<feature type="binding site" evidence="14">
    <location>
        <position position="315"/>
    </location>
    <ligand>
        <name>FAD</name>
        <dbReference type="ChEBI" id="CHEBI:57692"/>
    </ligand>
</feature>
<keyword evidence="14" id="KW-0547">Nucleotide-binding</keyword>
<feature type="binding site" evidence="14">
    <location>
        <position position="113"/>
    </location>
    <ligand>
        <name>FAD</name>
        <dbReference type="ChEBI" id="CHEBI:57692"/>
    </ligand>
</feature>
<dbReference type="InterPro" id="IPR001100">
    <property type="entry name" value="Pyr_nuc-diS_OxRdtase"/>
</dbReference>
<proteinExistence type="inferred from homology"/>
<feature type="domain" description="Pyridine nucleotide-disulphide oxidoreductase dimerisation" evidence="18">
    <location>
        <begin position="365"/>
        <end position="474"/>
    </location>
</feature>
<dbReference type="PIRSF" id="PIRSF000350">
    <property type="entry name" value="Mercury_reductase_MerA"/>
    <property type="match status" value="1"/>
</dbReference>
<name>A0A2S4K1R0_9SPIO</name>
<dbReference type="EC" id="1.8.1.4" evidence="3 16"/>
<dbReference type="InterPro" id="IPR012999">
    <property type="entry name" value="Pyr_OxRdtase_I_AS"/>
</dbReference>
<protein>
    <recommendedName>
        <fullName evidence="4 16">Dihydrolipoyl dehydrogenase</fullName>
        <ecNumber evidence="3 16">1.8.1.4</ecNumber>
    </recommendedName>
</protein>
<dbReference type="EMBL" id="LPWH01000001">
    <property type="protein sequence ID" value="POR05699.1"/>
    <property type="molecule type" value="Genomic_DNA"/>
</dbReference>
<keyword evidence="8 16" id="KW-0560">Oxidoreductase</keyword>
<dbReference type="PROSITE" id="PS00076">
    <property type="entry name" value="PYRIDINE_REDOX_1"/>
    <property type="match status" value="1"/>
</dbReference>